<organism evidence="14 15">
    <name type="scientific">Lupinus luteus</name>
    <name type="common">European yellow lupine</name>
    <dbReference type="NCBI Taxonomy" id="3873"/>
    <lineage>
        <taxon>Eukaryota</taxon>
        <taxon>Viridiplantae</taxon>
        <taxon>Streptophyta</taxon>
        <taxon>Embryophyta</taxon>
        <taxon>Tracheophyta</taxon>
        <taxon>Spermatophyta</taxon>
        <taxon>Magnoliopsida</taxon>
        <taxon>eudicotyledons</taxon>
        <taxon>Gunneridae</taxon>
        <taxon>Pentapetalae</taxon>
        <taxon>rosids</taxon>
        <taxon>fabids</taxon>
        <taxon>Fabales</taxon>
        <taxon>Fabaceae</taxon>
        <taxon>Papilionoideae</taxon>
        <taxon>50 kb inversion clade</taxon>
        <taxon>genistoids sensu lato</taxon>
        <taxon>core genistoids</taxon>
        <taxon>Genisteae</taxon>
        <taxon>Lupinus</taxon>
    </lineage>
</organism>
<feature type="transmembrane region" description="Helical" evidence="13">
    <location>
        <begin position="6"/>
        <end position="26"/>
    </location>
</feature>
<evidence type="ECO:0000256" key="3">
    <source>
        <dbReference type="ARBA" id="ARBA00022617"/>
    </source>
</evidence>
<keyword evidence="8 11" id="KW-0408">Iron</keyword>
<evidence type="ECO:0000256" key="2">
    <source>
        <dbReference type="ARBA" id="ARBA00010617"/>
    </source>
</evidence>
<evidence type="ECO:0000256" key="5">
    <source>
        <dbReference type="ARBA" id="ARBA00022723"/>
    </source>
</evidence>
<dbReference type="GO" id="GO:0005506">
    <property type="term" value="F:iron ion binding"/>
    <property type="evidence" value="ECO:0007669"/>
    <property type="project" value="InterPro"/>
</dbReference>
<dbReference type="AlphaFoldDB" id="A0AAV1WN83"/>
<dbReference type="PRINTS" id="PR00385">
    <property type="entry name" value="P450"/>
</dbReference>
<keyword evidence="5 11" id="KW-0479">Metal-binding</keyword>
<dbReference type="SUPFAM" id="SSF48264">
    <property type="entry name" value="Cytochrome P450"/>
    <property type="match status" value="1"/>
</dbReference>
<evidence type="ECO:0000256" key="9">
    <source>
        <dbReference type="ARBA" id="ARBA00023033"/>
    </source>
</evidence>
<dbReference type="Pfam" id="PF00067">
    <property type="entry name" value="p450"/>
    <property type="match status" value="1"/>
</dbReference>
<accession>A0AAV1WN83</accession>
<dbReference type="PRINTS" id="PR00463">
    <property type="entry name" value="EP450I"/>
</dbReference>
<evidence type="ECO:0000256" key="1">
    <source>
        <dbReference type="ARBA" id="ARBA00004167"/>
    </source>
</evidence>
<dbReference type="PANTHER" id="PTHR24282:SF255">
    <property type="entry name" value="CYTOCHROME P450 72A11-RELATED"/>
    <property type="match status" value="1"/>
</dbReference>
<dbReference type="PROSITE" id="PS00086">
    <property type="entry name" value="CYTOCHROME_P450"/>
    <property type="match status" value="1"/>
</dbReference>
<evidence type="ECO:0000256" key="13">
    <source>
        <dbReference type="SAM" id="Phobius"/>
    </source>
</evidence>
<proteinExistence type="inferred from homology"/>
<reference evidence="14 15" key="1">
    <citation type="submission" date="2024-03" db="EMBL/GenBank/DDBJ databases">
        <authorList>
            <person name="Martinez-Hernandez J."/>
        </authorList>
    </citation>
    <scope>NUCLEOTIDE SEQUENCE [LARGE SCALE GENOMIC DNA]</scope>
</reference>
<comment type="caution">
    <text evidence="14">The sequence shown here is derived from an EMBL/GenBank/DDBJ whole genome shotgun (WGS) entry which is preliminary data.</text>
</comment>
<evidence type="ECO:0000256" key="4">
    <source>
        <dbReference type="ARBA" id="ARBA00022692"/>
    </source>
</evidence>
<evidence type="ECO:0000256" key="12">
    <source>
        <dbReference type="RuleBase" id="RU000461"/>
    </source>
</evidence>
<dbReference type="EMBL" id="CAXHTB010000008">
    <property type="protein sequence ID" value="CAL0310712.1"/>
    <property type="molecule type" value="Genomic_DNA"/>
</dbReference>
<protein>
    <recommendedName>
        <fullName evidence="16">Cytochrome P450</fullName>
    </recommendedName>
</protein>
<dbReference type="GO" id="GO:0004497">
    <property type="term" value="F:monooxygenase activity"/>
    <property type="evidence" value="ECO:0007669"/>
    <property type="project" value="UniProtKB-KW"/>
</dbReference>
<dbReference type="InterPro" id="IPR017972">
    <property type="entry name" value="Cyt_P450_CS"/>
</dbReference>
<dbReference type="InterPro" id="IPR050665">
    <property type="entry name" value="Cytochrome_P450_Monooxygen"/>
</dbReference>
<comment type="similarity">
    <text evidence="2 12">Belongs to the cytochrome P450 family.</text>
</comment>
<dbReference type="FunFam" id="1.10.630.10:FF:000029">
    <property type="entry name" value="Cytochrome P450 734A1"/>
    <property type="match status" value="1"/>
</dbReference>
<comment type="cofactor">
    <cofactor evidence="11">
        <name>heme</name>
        <dbReference type="ChEBI" id="CHEBI:30413"/>
    </cofactor>
</comment>
<dbReference type="CDD" id="cd20642">
    <property type="entry name" value="CYP72"/>
    <property type="match status" value="1"/>
</dbReference>
<dbReference type="Proteomes" id="UP001497480">
    <property type="component" value="Unassembled WGS sequence"/>
</dbReference>
<evidence type="ECO:0000313" key="15">
    <source>
        <dbReference type="Proteomes" id="UP001497480"/>
    </source>
</evidence>
<dbReference type="GO" id="GO:0020037">
    <property type="term" value="F:heme binding"/>
    <property type="evidence" value="ECO:0007669"/>
    <property type="project" value="InterPro"/>
</dbReference>
<dbReference type="Gene3D" id="1.10.630.10">
    <property type="entry name" value="Cytochrome P450"/>
    <property type="match status" value="1"/>
</dbReference>
<keyword evidence="9 12" id="KW-0503">Monooxygenase</keyword>
<keyword evidence="10 13" id="KW-0472">Membrane</keyword>
<dbReference type="InterPro" id="IPR036396">
    <property type="entry name" value="Cyt_P450_sf"/>
</dbReference>
<keyword evidence="7 12" id="KW-0560">Oxidoreductase</keyword>
<dbReference type="GO" id="GO:0016020">
    <property type="term" value="C:membrane"/>
    <property type="evidence" value="ECO:0007669"/>
    <property type="project" value="UniProtKB-SubCell"/>
</dbReference>
<evidence type="ECO:0000256" key="8">
    <source>
        <dbReference type="ARBA" id="ARBA00023004"/>
    </source>
</evidence>
<evidence type="ECO:0000256" key="10">
    <source>
        <dbReference type="ARBA" id="ARBA00023136"/>
    </source>
</evidence>
<evidence type="ECO:0008006" key="16">
    <source>
        <dbReference type="Google" id="ProtNLM"/>
    </source>
</evidence>
<keyword evidence="3 11" id="KW-0349">Heme</keyword>
<evidence type="ECO:0000313" key="14">
    <source>
        <dbReference type="EMBL" id="CAL0310712.1"/>
    </source>
</evidence>
<evidence type="ECO:0000256" key="11">
    <source>
        <dbReference type="PIRSR" id="PIRSR602401-1"/>
    </source>
</evidence>
<dbReference type="PANTHER" id="PTHR24282">
    <property type="entry name" value="CYTOCHROME P450 FAMILY MEMBER"/>
    <property type="match status" value="1"/>
</dbReference>
<keyword evidence="4 13" id="KW-0812">Transmembrane</keyword>
<dbReference type="GO" id="GO:0016705">
    <property type="term" value="F:oxidoreductase activity, acting on paired donors, with incorporation or reduction of molecular oxygen"/>
    <property type="evidence" value="ECO:0007669"/>
    <property type="project" value="InterPro"/>
</dbReference>
<name>A0AAV1WN83_LUPLU</name>
<dbReference type="InterPro" id="IPR002401">
    <property type="entry name" value="Cyt_P450_E_grp-I"/>
</dbReference>
<keyword evidence="6 13" id="KW-1133">Transmembrane helix</keyword>
<comment type="subcellular location">
    <subcellularLocation>
        <location evidence="1">Membrane</location>
        <topology evidence="1">Single-pass membrane protein</topology>
    </subcellularLocation>
</comment>
<evidence type="ECO:0000256" key="7">
    <source>
        <dbReference type="ARBA" id="ARBA00023002"/>
    </source>
</evidence>
<sequence>MVEASVSTALFVTLIVGVVIWLWRILNSFWFRPKKLERLLREQGLKGNPYRPLSGDINDFFKSRKEAQSKPMPLSDDIISRVSSYLHQSVNKYGKNSFIWFGATPRVTLYDPELIRDAFNKINDFQKPNTNPLARLLVSGLVSHEGDKWSRHRRIINPAFNIEKIKIMLPIFSISCNDLISQWEGMLSSDGSCELDVWPFFQNLTSDVISRTAFGSSYEEGKRIFELQKEQAALTVKAASKSYIPGWRFLPIRTHRRMKEINRNVRSSLKDIINKREQEMKAGEAMKNDLLGILLESNHKEIQEHGNNKNVGMTIDDVIEECKLFYFAGQETTSVLLVWTMVVLSRYPNWQARAREEVFKVFGNHKPDFDGLSRLKIVTMIFYEVLRLYPPVIALARIVPNSLKIGNITLPAGVQVTLPIGLVHHDREIWGDDAKEFNPERFADGISKATNGKVSFFPFGWGPRICIGQNFAMIEAKMALALILQKFSFEISPTYTHAPVDIVTLQPKHGAHLILRKVEI</sequence>
<gene>
    <name evidence="14" type="ORF">LLUT_LOCUS11772</name>
</gene>
<dbReference type="InterPro" id="IPR001128">
    <property type="entry name" value="Cyt_P450"/>
</dbReference>
<keyword evidence="15" id="KW-1185">Reference proteome</keyword>
<evidence type="ECO:0000256" key="6">
    <source>
        <dbReference type="ARBA" id="ARBA00022989"/>
    </source>
</evidence>
<feature type="binding site" description="axial binding residue" evidence="11">
    <location>
        <position position="466"/>
    </location>
    <ligand>
        <name>heme</name>
        <dbReference type="ChEBI" id="CHEBI:30413"/>
    </ligand>
    <ligandPart>
        <name>Fe</name>
        <dbReference type="ChEBI" id="CHEBI:18248"/>
    </ligandPart>
</feature>